<evidence type="ECO:0000313" key="2">
    <source>
        <dbReference type="EMBL" id="MDH6220710.1"/>
    </source>
</evidence>
<feature type="domain" description="NADP-dependent oxidoreductase" evidence="1">
    <location>
        <begin position="13"/>
        <end position="312"/>
    </location>
</feature>
<dbReference type="GO" id="GO:0047834">
    <property type="term" value="F:D-threo-aldose 1-dehydrogenase activity"/>
    <property type="evidence" value="ECO:0007669"/>
    <property type="project" value="UniProtKB-EC"/>
</dbReference>
<dbReference type="PANTHER" id="PTHR42686">
    <property type="entry name" value="GH17980P-RELATED"/>
    <property type="match status" value="1"/>
</dbReference>
<dbReference type="Pfam" id="PF00248">
    <property type="entry name" value="Aldo_ket_red"/>
    <property type="match status" value="1"/>
</dbReference>
<reference evidence="2 3" key="1">
    <citation type="submission" date="2023-04" db="EMBL/GenBank/DDBJ databases">
        <title>Forest soil microbial communities from Buena Vista Peninsula, Colon Province, Panama.</title>
        <authorList>
            <person name="Bouskill N."/>
        </authorList>
    </citation>
    <scope>NUCLEOTIDE SEQUENCE [LARGE SCALE GENOMIC DNA]</scope>
    <source>
        <strain evidence="2 3">GGS1</strain>
    </source>
</reference>
<dbReference type="Proteomes" id="UP001160499">
    <property type="component" value="Unassembled WGS sequence"/>
</dbReference>
<keyword evidence="3" id="KW-1185">Reference proteome</keyword>
<organism evidence="2 3">
    <name type="scientific">Streptomyces pseudovenezuelae</name>
    <dbReference type="NCBI Taxonomy" id="67350"/>
    <lineage>
        <taxon>Bacteria</taxon>
        <taxon>Bacillati</taxon>
        <taxon>Actinomycetota</taxon>
        <taxon>Actinomycetes</taxon>
        <taxon>Kitasatosporales</taxon>
        <taxon>Streptomycetaceae</taxon>
        <taxon>Streptomyces</taxon>
        <taxon>Streptomyces aurantiacus group</taxon>
    </lineage>
</organism>
<dbReference type="PANTHER" id="PTHR42686:SF1">
    <property type="entry name" value="GH17980P-RELATED"/>
    <property type="match status" value="1"/>
</dbReference>
<dbReference type="Gene3D" id="3.20.20.100">
    <property type="entry name" value="NADP-dependent oxidoreductase domain"/>
    <property type="match status" value="1"/>
</dbReference>
<keyword evidence="2" id="KW-0560">Oxidoreductase</keyword>
<dbReference type="InterPro" id="IPR023210">
    <property type="entry name" value="NADP_OxRdtase_dom"/>
</dbReference>
<evidence type="ECO:0000259" key="1">
    <source>
        <dbReference type="Pfam" id="PF00248"/>
    </source>
</evidence>
<gene>
    <name evidence="2" type="ORF">M2283_008052</name>
</gene>
<dbReference type="SUPFAM" id="SSF51430">
    <property type="entry name" value="NAD(P)-linked oxidoreductase"/>
    <property type="match status" value="1"/>
</dbReference>
<dbReference type="EC" id="1.1.1.122" evidence="2"/>
<name>A0ABT6LWM4_9ACTN</name>
<accession>A0ABT6LWM4</accession>
<dbReference type="CDD" id="cd19152">
    <property type="entry name" value="AKR_AKR15A"/>
    <property type="match status" value="1"/>
</dbReference>
<sequence>MSTLGRSGVPVSPLAMGAAPLGNLYSELGEEQAHDAVATAWQQGIRYFDTAPHYGIGLSERRLGAALREHPRTEYTISTKVGRRLEPTPEATGDDLANGFAVPATHQRVWDFSADGVRRTLEASLERLGLDHVDVVYLHDPDDHAEEAFREGYPALEKLRSEGVVRAIGVGMNQTPMLTRFVRDTDVDVVLSAGRYTLLDHSALAELLPAAQERGTSVVIGGAFNSGLLADPKPGATYDYAAAPRELLDRALRLQSLAEHHGTTLRAAALAFCAAHPVVASVLVGARSAAEVRDCAEQFAAPVPQKFWAELRAEGLIPPDAPVPSEPAPGVEEPS</sequence>
<dbReference type="EMBL" id="JARXVH010000018">
    <property type="protein sequence ID" value="MDH6220710.1"/>
    <property type="molecule type" value="Genomic_DNA"/>
</dbReference>
<dbReference type="InterPro" id="IPR020471">
    <property type="entry name" value="AKR"/>
</dbReference>
<proteinExistence type="predicted"/>
<comment type="caution">
    <text evidence="2">The sequence shown here is derived from an EMBL/GenBank/DDBJ whole genome shotgun (WGS) entry which is preliminary data.</text>
</comment>
<protein>
    <submittedName>
        <fullName evidence="2">D-threo-aldose 1-dehydrogenase</fullName>
        <ecNumber evidence="2">1.1.1.122</ecNumber>
    </submittedName>
</protein>
<evidence type="ECO:0000313" key="3">
    <source>
        <dbReference type="Proteomes" id="UP001160499"/>
    </source>
</evidence>
<dbReference type="RefSeq" id="WP_280881474.1">
    <property type="nucleotide sequence ID" value="NZ_JARXVH010000018.1"/>
</dbReference>
<dbReference type="InterPro" id="IPR036812">
    <property type="entry name" value="NAD(P)_OxRdtase_dom_sf"/>
</dbReference>